<gene>
    <name evidence="1" type="ORF">GPUN_0007</name>
</gene>
<dbReference type="Proteomes" id="UP000053586">
    <property type="component" value="Unassembled WGS sequence"/>
</dbReference>
<dbReference type="AlphaFoldDB" id="H5T784"/>
<dbReference type="SUPFAM" id="SSF51556">
    <property type="entry name" value="Metallo-dependent hydrolases"/>
    <property type="match status" value="1"/>
</dbReference>
<sequence>MPGVMDMHVHLSSDATGNFLASRSNSIPRQTVKAAKNAEITLMAGLTFR</sequence>
<dbReference type="InterPro" id="IPR032466">
    <property type="entry name" value="Metal_Hydrolase"/>
</dbReference>
<accession>H5T784</accession>
<proteinExistence type="predicted"/>
<evidence type="ECO:0000313" key="2">
    <source>
        <dbReference type="Proteomes" id="UP000053586"/>
    </source>
</evidence>
<reference evidence="1 2" key="1">
    <citation type="journal article" date="2012" name="J. Bacteriol.">
        <title>Genome sequence of proteorhodopsin-containing sea ice bacterium Glaciecola punicea ACAM 611T.</title>
        <authorList>
            <person name="Qin Q.-L."/>
            <person name="Xie B.-B."/>
            <person name="Shu Y.-L."/>
            <person name="Rong J.-C."/>
            <person name="Zhao D.-L."/>
            <person name="Zhang X.-Y."/>
            <person name="Chen X.-L."/>
            <person name="Zhou B.-C."/>
            <person name="Zhanga Y.-Z."/>
        </authorList>
    </citation>
    <scope>NUCLEOTIDE SEQUENCE [LARGE SCALE GENOMIC DNA]</scope>
    <source>
        <strain evidence="1 2">ACAM 611</strain>
    </source>
</reference>
<keyword evidence="2" id="KW-1185">Reference proteome</keyword>
<organism evidence="1 2">
    <name type="scientific">Glaciecola punicea ACAM 611</name>
    <dbReference type="NCBI Taxonomy" id="1121923"/>
    <lineage>
        <taxon>Bacteria</taxon>
        <taxon>Pseudomonadati</taxon>
        <taxon>Pseudomonadota</taxon>
        <taxon>Gammaproteobacteria</taxon>
        <taxon>Alteromonadales</taxon>
        <taxon>Alteromonadaceae</taxon>
        <taxon>Glaciecola</taxon>
    </lineage>
</organism>
<evidence type="ECO:0000313" key="1">
    <source>
        <dbReference type="EMBL" id="GAB54161.1"/>
    </source>
</evidence>
<dbReference type="Gene3D" id="3.20.20.140">
    <property type="entry name" value="Metal-dependent hydrolases"/>
    <property type="match status" value="1"/>
</dbReference>
<dbReference type="EMBL" id="BAET01000002">
    <property type="protein sequence ID" value="GAB54161.1"/>
    <property type="molecule type" value="Genomic_DNA"/>
</dbReference>
<reference evidence="1 2" key="2">
    <citation type="journal article" date="2017" name="Antonie Van Leeuwenhoek">
        <title>Rhizobium rhizosphaerae sp. nov., a novel species isolated from rice rhizosphere.</title>
        <authorList>
            <person name="Zhao J.J."/>
            <person name="Zhang J."/>
            <person name="Zhang R.J."/>
            <person name="Zhang C.W."/>
            <person name="Yin H.Q."/>
            <person name="Zhang X.X."/>
        </authorList>
    </citation>
    <scope>NUCLEOTIDE SEQUENCE [LARGE SCALE GENOMIC DNA]</scope>
    <source>
        <strain evidence="1 2">ACAM 611</strain>
    </source>
</reference>
<name>H5T784_9ALTE</name>
<comment type="caution">
    <text evidence="1">The sequence shown here is derived from an EMBL/GenBank/DDBJ whole genome shotgun (WGS) entry which is preliminary data.</text>
</comment>
<protein>
    <submittedName>
        <fullName evidence="1">Uncharacterized protein</fullName>
    </submittedName>
</protein>
<dbReference type="eggNOG" id="COG1228">
    <property type="taxonomic scope" value="Bacteria"/>
</dbReference>